<dbReference type="PANTHER" id="PTHR47794:SF1">
    <property type="entry name" value="VACUOLAR PROTEIN SORTING-ASSOCIATED PROTEIN 27"/>
    <property type="match status" value="1"/>
</dbReference>
<dbReference type="EMBL" id="BRYA01000755">
    <property type="protein sequence ID" value="GMI31738.1"/>
    <property type="molecule type" value="Genomic_DNA"/>
</dbReference>
<organism evidence="9 10">
    <name type="scientific">Triparma columacea</name>
    <dbReference type="NCBI Taxonomy" id="722753"/>
    <lineage>
        <taxon>Eukaryota</taxon>
        <taxon>Sar</taxon>
        <taxon>Stramenopiles</taxon>
        <taxon>Ochrophyta</taxon>
        <taxon>Bolidophyceae</taxon>
        <taxon>Parmales</taxon>
        <taxon>Triparmaceae</taxon>
        <taxon>Triparma</taxon>
    </lineage>
</organism>
<dbReference type="SMART" id="SM00239">
    <property type="entry name" value="C2"/>
    <property type="match status" value="1"/>
</dbReference>
<dbReference type="GO" id="GO:0043328">
    <property type="term" value="P:protein transport to vacuole involved in ubiquitin-dependent protein catabolic process via the multivesicular body sorting pathway"/>
    <property type="evidence" value="ECO:0007669"/>
    <property type="project" value="TreeGrafter"/>
</dbReference>
<dbReference type="PROSITE" id="PS50004">
    <property type="entry name" value="C2"/>
    <property type="match status" value="1"/>
</dbReference>
<evidence type="ECO:0000256" key="5">
    <source>
        <dbReference type="SAM" id="MobiDB-lite"/>
    </source>
</evidence>
<dbReference type="InterPro" id="IPR017455">
    <property type="entry name" value="Znf_FYVE-rel"/>
</dbReference>
<name>A0A9W7L4J7_9STRA</name>
<keyword evidence="3" id="KW-0862">Zinc</keyword>
<dbReference type="InterPro" id="IPR000008">
    <property type="entry name" value="C2_dom"/>
</dbReference>
<dbReference type="AlphaFoldDB" id="A0A9W7L4J7"/>
<dbReference type="PROSITE" id="PS50178">
    <property type="entry name" value="ZF_FYVE"/>
    <property type="match status" value="1"/>
</dbReference>
<feature type="transmembrane region" description="Helical" evidence="6">
    <location>
        <begin position="507"/>
        <end position="528"/>
    </location>
</feature>
<accession>A0A9W7L4J7</accession>
<dbReference type="SUPFAM" id="SSF49562">
    <property type="entry name" value="C2 domain (Calcium/lipid-binding domain, CaLB)"/>
    <property type="match status" value="1"/>
</dbReference>
<dbReference type="SUPFAM" id="SSF57903">
    <property type="entry name" value="FYVE/PHD zinc finger"/>
    <property type="match status" value="1"/>
</dbReference>
<feature type="domain" description="FYVE-type" evidence="8">
    <location>
        <begin position="554"/>
        <end position="617"/>
    </location>
</feature>
<keyword evidence="6" id="KW-0812">Transmembrane</keyword>
<evidence type="ECO:0000256" key="4">
    <source>
        <dbReference type="PROSITE-ProRule" id="PRU00091"/>
    </source>
</evidence>
<feature type="compositionally biased region" description="Basic and acidic residues" evidence="5">
    <location>
        <begin position="414"/>
        <end position="428"/>
    </location>
</feature>
<evidence type="ECO:0000313" key="9">
    <source>
        <dbReference type="EMBL" id="GMI31738.1"/>
    </source>
</evidence>
<dbReference type="GO" id="GO:0008270">
    <property type="term" value="F:zinc ion binding"/>
    <property type="evidence" value="ECO:0007669"/>
    <property type="project" value="UniProtKB-KW"/>
</dbReference>
<dbReference type="GO" id="GO:0033565">
    <property type="term" value="C:ESCRT-0 complex"/>
    <property type="evidence" value="ECO:0007669"/>
    <property type="project" value="TreeGrafter"/>
</dbReference>
<keyword evidence="6" id="KW-0472">Membrane</keyword>
<evidence type="ECO:0000256" key="3">
    <source>
        <dbReference type="ARBA" id="ARBA00022833"/>
    </source>
</evidence>
<dbReference type="Pfam" id="PF00168">
    <property type="entry name" value="C2"/>
    <property type="match status" value="1"/>
</dbReference>
<reference evidence="10" key="1">
    <citation type="journal article" date="2023" name="Commun. Biol.">
        <title>Genome analysis of Parmales, the sister group of diatoms, reveals the evolutionary specialization of diatoms from phago-mixotrophs to photoautotrophs.</title>
        <authorList>
            <person name="Ban H."/>
            <person name="Sato S."/>
            <person name="Yoshikawa S."/>
            <person name="Yamada K."/>
            <person name="Nakamura Y."/>
            <person name="Ichinomiya M."/>
            <person name="Sato N."/>
            <person name="Blanc-Mathieu R."/>
            <person name="Endo H."/>
            <person name="Kuwata A."/>
            <person name="Ogata H."/>
        </authorList>
    </citation>
    <scope>NUCLEOTIDE SEQUENCE [LARGE SCALE GENOMIC DNA]</scope>
</reference>
<feature type="region of interest" description="Disordered" evidence="5">
    <location>
        <begin position="413"/>
        <end position="435"/>
    </location>
</feature>
<dbReference type="GO" id="GO:0032266">
    <property type="term" value="F:phosphatidylinositol-3-phosphate binding"/>
    <property type="evidence" value="ECO:0007669"/>
    <property type="project" value="TreeGrafter"/>
</dbReference>
<dbReference type="SMART" id="SM00064">
    <property type="entry name" value="FYVE"/>
    <property type="match status" value="1"/>
</dbReference>
<protein>
    <recommendedName>
        <fullName evidence="11">FYVE-type domain-containing protein</fullName>
    </recommendedName>
</protein>
<keyword evidence="2 4" id="KW-0863">Zinc-finger</keyword>
<dbReference type="InterPro" id="IPR011011">
    <property type="entry name" value="Znf_FYVE_PHD"/>
</dbReference>
<dbReference type="GO" id="GO:0006623">
    <property type="term" value="P:protein targeting to vacuole"/>
    <property type="evidence" value="ECO:0007669"/>
    <property type="project" value="TreeGrafter"/>
</dbReference>
<keyword evidence="10" id="KW-1185">Reference proteome</keyword>
<feature type="transmembrane region" description="Helical" evidence="6">
    <location>
        <begin position="481"/>
        <end position="501"/>
    </location>
</feature>
<evidence type="ECO:0000259" key="8">
    <source>
        <dbReference type="PROSITE" id="PS50178"/>
    </source>
</evidence>
<feature type="transmembrane region" description="Helical" evidence="6">
    <location>
        <begin position="303"/>
        <end position="323"/>
    </location>
</feature>
<sequence length="754" mass="85639">MAVSSSHWNSIRKKKKKPFLHSVSSIFQAKKKIEAGVTKLRVKPYSETVWMSPSELLADAQKPSKYYVDYSSSCQKRMGTLSVEVLEMRGVRKCDLISRKSDPYVVFVFEDKAMKTDYISKCLSPVFPHKCKRAVKFPITTPAASLYVGAFDYDTDVTHTNIEDDDPLGRVVVKLSCLRPNTEYDVVYPLQHSELKRLNGERGFIRLRMRLNWEGNDRKVLTSYLKPQDSMILTTNDRKLWAASLYCIHGKHIGDEYNWNVFMSYVNELKGIVFLLQKPLLKFVMDIVFWRKPFRSLFLCLSWQYLVLHPTYIPSFIVFSILATAHDTYVTNSSRRPKLHRVTPLYDIFLSLIGGGLFWKFRGIDAPTETKDHLYVDFDDQLASLDPHNLDDGRTKTQSSDLDVSDILGGATEEGARTEKSNSTEKKNTPRKSVTKTSSLLSLNVLNPMSLVLGPLQIVLKNVCMGVRTANNLFTWKDPFASFWTTSILFVLWIVVTIFPYAFFFFWLFRILGFVILGPQNAIIWWHLQKKKLKARAEKAKDEDERFRVLEIGCSICKAQFGLFNGKHHCRNCGEAVCGPCSPYKMKVEVSMFGSEKGTLNPTKKKRVCALCFRGEKVFDHEKRNKMKLKAREAVDDDPNLVLDGFKGAWSGVKKVGKGVARGGEFVGTGLVQGTMAVGEGVVDGTAMVGKGTGKLLKKTGKSLINLGDNQYTLEVPVERSMTHKFIDRPRVDQSSAKKIRENKKDKTRKSKTN</sequence>
<keyword evidence="1" id="KW-0479">Metal-binding</keyword>
<evidence type="ECO:0000256" key="2">
    <source>
        <dbReference type="ARBA" id="ARBA00022771"/>
    </source>
</evidence>
<feature type="domain" description="C2" evidence="7">
    <location>
        <begin position="60"/>
        <end position="188"/>
    </location>
</feature>
<dbReference type="GO" id="GO:0043130">
    <property type="term" value="F:ubiquitin binding"/>
    <property type="evidence" value="ECO:0007669"/>
    <property type="project" value="TreeGrafter"/>
</dbReference>
<dbReference type="OrthoDB" id="193934at2759"/>
<comment type="caution">
    <text evidence="9">The sequence shown here is derived from an EMBL/GenBank/DDBJ whole genome shotgun (WGS) entry which is preliminary data.</text>
</comment>
<dbReference type="PANTHER" id="PTHR47794">
    <property type="entry name" value="VACUOLAR PROTEIN SORTING-ASSOCIATED PROTEIN 27"/>
    <property type="match status" value="1"/>
</dbReference>
<feature type="region of interest" description="Disordered" evidence="5">
    <location>
        <begin position="730"/>
        <end position="754"/>
    </location>
</feature>
<gene>
    <name evidence="9" type="ORF">TrCOL_g8321</name>
</gene>
<evidence type="ECO:0000259" key="7">
    <source>
        <dbReference type="PROSITE" id="PS50004"/>
    </source>
</evidence>
<dbReference type="Gene3D" id="3.30.40.10">
    <property type="entry name" value="Zinc/RING finger domain, C3HC4 (zinc finger)"/>
    <property type="match status" value="1"/>
</dbReference>
<evidence type="ECO:0000256" key="6">
    <source>
        <dbReference type="SAM" id="Phobius"/>
    </source>
</evidence>
<evidence type="ECO:0000256" key="1">
    <source>
        <dbReference type="ARBA" id="ARBA00022723"/>
    </source>
</evidence>
<dbReference type="InterPro" id="IPR000306">
    <property type="entry name" value="Znf_FYVE"/>
</dbReference>
<dbReference type="CDD" id="cd00065">
    <property type="entry name" value="FYVE_like_SF"/>
    <property type="match status" value="1"/>
</dbReference>
<dbReference type="Pfam" id="PF01363">
    <property type="entry name" value="FYVE"/>
    <property type="match status" value="1"/>
</dbReference>
<evidence type="ECO:0000313" key="10">
    <source>
        <dbReference type="Proteomes" id="UP001165065"/>
    </source>
</evidence>
<dbReference type="InterPro" id="IPR013083">
    <property type="entry name" value="Znf_RING/FYVE/PHD"/>
</dbReference>
<dbReference type="InterPro" id="IPR035892">
    <property type="entry name" value="C2_domain_sf"/>
</dbReference>
<proteinExistence type="predicted"/>
<dbReference type="Proteomes" id="UP001165065">
    <property type="component" value="Unassembled WGS sequence"/>
</dbReference>
<keyword evidence="6" id="KW-1133">Transmembrane helix</keyword>
<evidence type="ECO:0008006" key="11">
    <source>
        <dbReference type="Google" id="ProtNLM"/>
    </source>
</evidence>
<dbReference type="Gene3D" id="2.60.40.150">
    <property type="entry name" value="C2 domain"/>
    <property type="match status" value="1"/>
</dbReference>